<organism evidence="8 9">
    <name type="scientific">Lactobacillus apis</name>
    <dbReference type="NCBI Taxonomy" id="303541"/>
    <lineage>
        <taxon>Bacteria</taxon>
        <taxon>Bacillati</taxon>
        <taxon>Bacillota</taxon>
        <taxon>Bacilli</taxon>
        <taxon>Lactobacillales</taxon>
        <taxon>Lactobacillaceae</taxon>
        <taxon>Lactobacillus</taxon>
    </lineage>
</organism>
<dbReference type="PANTHER" id="PTHR30619:SF7">
    <property type="entry name" value="BETA-LACTAMASE DOMAIN PROTEIN"/>
    <property type="match status" value="1"/>
</dbReference>
<dbReference type="Gene3D" id="3.60.15.10">
    <property type="entry name" value="Ribonuclease Z/Hydroxyacylglutathione hydrolase-like"/>
    <property type="match status" value="1"/>
</dbReference>
<name>A0A0F4LSR6_9LACO</name>
<dbReference type="GO" id="GO:0005886">
    <property type="term" value="C:plasma membrane"/>
    <property type="evidence" value="ECO:0007669"/>
    <property type="project" value="UniProtKB-SubCell"/>
</dbReference>
<evidence type="ECO:0000256" key="2">
    <source>
        <dbReference type="ARBA" id="ARBA00022475"/>
    </source>
</evidence>
<feature type="transmembrane region" description="Helical" evidence="6">
    <location>
        <begin position="318"/>
        <end position="346"/>
    </location>
</feature>
<keyword evidence="4 6" id="KW-1133">Transmembrane helix</keyword>
<accession>A0A0F4LSR6</accession>
<evidence type="ECO:0000313" key="8">
    <source>
        <dbReference type="EMBL" id="KJY61339.1"/>
    </source>
</evidence>
<evidence type="ECO:0000256" key="6">
    <source>
        <dbReference type="SAM" id="Phobius"/>
    </source>
</evidence>
<dbReference type="NCBIfam" id="TIGR00361">
    <property type="entry name" value="ComEC_Rec2"/>
    <property type="match status" value="1"/>
</dbReference>
<feature type="transmembrane region" description="Helical" evidence="6">
    <location>
        <begin position="478"/>
        <end position="497"/>
    </location>
</feature>
<comment type="subcellular location">
    <subcellularLocation>
        <location evidence="1">Cell membrane</location>
        <topology evidence="1">Multi-pass membrane protein</topology>
    </subcellularLocation>
</comment>
<evidence type="ECO:0000259" key="7">
    <source>
        <dbReference type="SMART" id="SM00849"/>
    </source>
</evidence>
<dbReference type="InterPro" id="IPR004797">
    <property type="entry name" value="Competence_ComEC/Rec2"/>
</dbReference>
<evidence type="ECO:0000256" key="3">
    <source>
        <dbReference type="ARBA" id="ARBA00022692"/>
    </source>
</evidence>
<feature type="domain" description="Metallo-beta-lactamase" evidence="7">
    <location>
        <begin position="508"/>
        <end position="710"/>
    </location>
</feature>
<dbReference type="PANTHER" id="PTHR30619">
    <property type="entry name" value="DNA INTERNALIZATION/COMPETENCE PROTEIN COMEC/REC2"/>
    <property type="match status" value="1"/>
</dbReference>
<dbReference type="NCBIfam" id="TIGR00360">
    <property type="entry name" value="ComEC_N-term"/>
    <property type="match status" value="1"/>
</dbReference>
<dbReference type="Pfam" id="PF00753">
    <property type="entry name" value="Lactamase_B"/>
    <property type="match status" value="1"/>
</dbReference>
<dbReference type="PATRIC" id="fig|303541.3.peg.774"/>
<dbReference type="AlphaFoldDB" id="A0A0F4LSR6"/>
<dbReference type="GO" id="GO:0030420">
    <property type="term" value="P:establishment of competence for transformation"/>
    <property type="evidence" value="ECO:0007669"/>
    <property type="project" value="InterPro"/>
</dbReference>
<gene>
    <name evidence="8" type="ORF">JF72_06180</name>
</gene>
<comment type="caution">
    <text evidence="8">The sequence shown here is derived from an EMBL/GenBank/DDBJ whole genome shotgun (WGS) entry which is preliminary data.</text>
</comment>
<feature type="transmembrane region" description="Helical" evidence="6">
    <location>
        <begin position="240"/>
        <end position="266"/>
    </location>
</feature>
<keyword evidence="2" id="KW-1003">Cell membrane</keyword>
<proteinExistence type="predicted"/>
<dbReference type="InterPro" id="IPR036866">
    <property type="entry name" value="RibonucZ/Hydroxyglut_hydro"/>
</dbReference>
<feature type="transmembrane region" description="Helical" evidence="6">
    <location>
        <begin position="37"/>
        <end position="56"/>
    </location>
</feature>
<feature type="transmembrane region" description="Helical" evidence="6">
    <location>
        <begin position="12"/>
        <end position="30"/>
    </location>
</feature>
<dbReference type="InterPro" id="IPR035681">
    <property type="entry name" value="ComA-like_MBL"/>
</dbReference>
<evidence type="ECO:0000256" key="4">
    <source>
        <dbReference type="ARBA" id="ARBA00022989"/>
    </source>
</evidence>
<keyword evidence="3 6" id="KW-0812">Transmembrane</keyword>
<dbReference type="SMART" id="SM00849">
    <property type="entry name" value="Lactamase_B"/>
    <property type="match status" value="1"/>
</dbReference>
<dbReference type="Pfam" id="PF03772">
    <property type="entry name" value="Competence"/>
    <property type="match status" value="1"/>
</dbReference>
<dbReference type="SUPFAM" id="SSF56281">
    <property type="entry name" value="Metallo-hydrolase/oxidoreductase"/>
    <property type="match status" value="1"/>
</dbReference>
<dbReference type="InterPro" id="IPR004477">
    <property type="entry name" value="ComEC_N"/>
</dbReference>
<feature type="transmembrane region" description="Helical" evidence="6">
    <location>
        <begin position="446"/>
        <end position="466"/>
    </location>
</feature>
<keyword evidence="5 6" id="KW-0472">Membrane</keyword>
<reference evidence="8 9" key="1">
    <citation type="submission" date="2015-01" db="EMBL/GenBank/DDBJ databases">
        <title>Comparative genomics of the lactic acid bacteria isolated from the honey bee gut.</title>
        <authorList>
            <person name="Ellegaard K.M."/>
            <person name="Tamarit D."/>
            <person name="Javelind E."/>
            <person name="Olofsson T."/>
            <person name="Andersson S.G."/>
            <person name="Vasquez A."/>
        </authorList>
    </citation>
    <scope>NUCLEOTIDE SEQUENCE [LARGE SCALE GENOMIC DNA]</scope>
    <source>
        <strain evidence="8 9">Hma11</strain>
    </source>
</reference>
<feature type="transmembrane region" description="Helical" evidence="6">
    <location>
        <begin position="272"/>
        <end position="298"/>
    </location>
</feature>
<dbReference type="STRING" id="303541.JF72_06180"/>
<keyword evidence="9" id="KW-1185">Reference proteome</keyword>
<feature type="transmembrane region" description="Helical" evidence="6">
    <location>
        <begin position="62"/>
        <end position="79"/>
    </location>
</feature>
<dbReference type="CDD" id="cd07731">
    <property type="entry name" value="ComA-like_MBL-fold"/>
    <property type="match status" value="1"/>
</dbReference>
<dbReference type="InterPro" id="IPR001279">
    <property type="entry name" value="Metallo-B-lactamas"/>
</dbReference>
<dbReference type="InterPro" id="IPR052159">
    <property type="entry name" value="Competence_DNA_uptake"/>
</dbReference>
<protein>
    <submittedName>
        <fullName evidence="8">Competence protein ComEC</fullName>
    </submittedName>
</protein>
<dbReference type="HOGENOM" id="CLU_010363_2_3_9"/>
<evidence type="ECO:0000256" key="5">
    <source>
        <dbReference type="ARBA" id="ARBA00023136"/>
    </source>
</evidence>
<evidence type="ECO:0000256" key="1">
    <source>
        <dbReference type="ARBA" id="ARBA00004651"/>
    </source>
</evidence>
<dbReference type="EMBL" id="JXLG01000005">
    <property type="protein sequence ID" value="KJY61339.1"/>
    <property type="molecule type" value="Genomic_DNA"/>
</dbReference>
<sequence>MRHFEVNWKSKILTPGFLLLVSLLLADINFGLSRSISIPQCLFCLLIALYLIFLLFHKHRQTSYLAFLVLFVAFISFAINQNQQNFSLKNSSVVTIYPDQIKVSGNRMFGQGKADGKSVLVSTKISKMQKKELLSGYSLYLSHLQGEVKAIEPATNYGQFDAKKYYLSKNIKQKIELENCIITNKKQHFGDVAHHIRFCLQKYFAQMPPILSFFSSELVLGESPSQADQSILSNYRDLGVIHLLSISGLHVGIYTLVISTICYYLKLTEQETFAICLFILLIGIFLSNGQAGFIRASLTYILDQIFKFQKQKITHFDLLGLTYIIHLIINPCLMLNVGAILSYVLALGLELTTKLTSFKQSFALNCLLIPLLLFHFFQFNLLTVFFNLAVVPYFNWLVMPIVFLNLFTFKLCPEISCCFENVLKTCEKLIAQVSASKLGLLTFGKINWWQCVMLTILTAIFLIFVNEQKLTKKGTLKAIGSIAALYIMIFSSIHFPLTGQVTLIDVGQGDSILISTPFPRRVYLIDVGGKLNFSGQKTTPQVSKITIPFLKALGISKINGVFVTHQDFDHVGDLRSLLEQVHVQKLYTAAGLIRNPSFIKRIVGQIKRDQVVELLAGQKVAEPQITFNVVYPFKPGLGKNEDSLSLTFVVKSKRWLFTGDLGQEGEKEIMNKFNIQADYFKLGHHGSRTSSNPDFLKALKPKLVFISAGRNNRFGHPHKETLDTLSNQHIPWASTQDCGMITWTYGYFSRPKFKRFVVVNQK</sequence>
<dbReference type="Proteomes" id="UP000033682">
    <property type="component" value="Unassembled WGS sequence"/>
</dbReference>
<evidence type="ECO:0000313" key="9">
    <source>
        <dbReference type="Proteomes" id="UP000033682"/>
    </source>
</evidence>
<dbReference type="RefSeq" id="WP_046306775.1">
    <property type="nucleotide sequence ID" value="NZ_KQ034000.1"/>
</dbReference>